<reference evidence="2 3" key="1">
    <citation type="submission" date="2023-01" db="EMBL/GenBank/DDBJ databases">
        <title>Analysis of 21 Apiospora genomes using comparative genomics revels a genus with tremendous synthesis potential of carbohydrate active enzymes and secondary metabolites.</title>
        <authorList>
            <person name="Sorensen T."/>
        </authorList>
    </citation>
    <scope>NUCLEOTIDE SEQUENCE [LARGE SCALE GENOMIC DNA]</scope>
    <source>
        <strain evidence="2 3">CBS 117206</strain>
    </source>
</reference>
<feature type="compositionally biased region" description="Basic and acidic residues" evidence="1">
    <location>
        <begin position="32"/>
        <end position="44"/>
    </location>
</feature>
<proteinExistence type="predicted"/>
<sequence>MCDSRVSAPHSDGLSPAPQLSPPSVAQSAQEGIEHHTTWEARRPRDLAPAFQGHAPYGWTSDKPAGLGTAFEASVLNSKSPVTMVVLDRLRKSKSPALFASPIAADTIPPQRPVSPQLFAAPTPETSPTPLVYPPALARKLAWTTRTAKAQTVIKWVGRPVVPPFSGPKACTWPEIKSEKLPNTQLYEQDGEYAARYHLDQPDLNKPSSEGKVNTRKKQRRSTLLSLPASYTRSTALIGDLLETRDPGPKPRKASRAHLFGDFTLPYKSPRIKRTSLAQHKTASSFDASQLVQVYTTAPLRPSSSSQPCAPSVKTPKLAVEPFPPYAWGHIGDGRVPQSQPTECRPASNFLRMGPSDSIATAVDRRSSSGGRKRGNSTSEVDKRKGKEGKGRWLSQLKEWVSVSEPSTQALKQHKKDTYKRAGIALDDPRAGAKLHIPTTTLPSDAIKPYGRGPEPEEIAKRRTENKKRLRQSFSTTGGTSQGSRSSTSQHSSMSSLPMHYLREDV</sequence>
<dbReference type="Proteomes" id="UP001392437">
    <property type="component" value="Unassembled WGS sequence"/>
</dbReference>
<gene>
    <name evidence="2" type="ORF">PG999_013389</name>
</gene>
<dbReference type="EMBL" id="JAQQWP010000011">
    <property type="protein sequence ID" value="KAK8095367.1"/>
    <property type="molecule type" value="Genomic_DNA"/>
</dbReference>
<protein>
    <submittedName>
        <fullName evidence="2">Uncharacterized protein</fullName>
    </submittedName>
</protein>
<name>A0AAW0QF47_9PEZI</name>
<feature type="region of interest" description="Disordered" evidence="1">
    <location>
        <begin position="332"/>
        <end position="391"/>
    </location>
</feature>
<comment type="caution">
    <text evidence="2">The sequence shown here is derived from an EMBL/GenBank/DDBJ whole genome shotgun (WGS) entry which is preliminary data.</text>
</comment>
<feature type="region of interest" description="Disordered" evidence="1">
    <location>
        <begin position="200"/>
        <end position="224"/>
    </location>
</feature>
<evidence type="ECO:0000313" key="2">
    <source>
        <dbReference type="EMBL" id="KAK8095367.1"/>
    </source>
</evidence>
<feature type="compositionally biased region" description="Low complexity" evidence="1">
    <location>
        <begin position="472"/>
        <end position="496"/>
    </location>
</feature>
<dbReference type="AlphaFoldDB" id="A0AAW0QF47"/>
<accession>A0AAW0QF47</accession>
<feature type="region of interest" description="Disordered" evidence="1">
    <location>
        <begin position="1"/>
        <end position="44"/>
    </location>
</feature>
<feature type="compositionally biased region" description="Basic and acidic residues" evidence="1">
    <location>
        <begin position="454"/>
        <end position="463"/>
    </location>
</feature>
<keyword evidence="3" id="KW-1185">Reference proteome</keyword>
<evidence type="ECO:0000256" key="1">
    <source>
        <dbReference type="SAM" id="MobiDB-lite"/>
    </source>
</evidence>
<feature type="compositionally biased region" description="Basic and acidic residues" evidence="1">
    <location>
        <begin position="380"/>
        <end position="391"/>
    </location>
</feature>
<feature type="region of interest" description="Disordered" evidence="1">
    <location>
        <begin position="430"/>
        <end position="506"/>
    </location>
</feature>
<evidence type="ECO:0000313" key="3">
    <source>
        <dbReference type="Proteomes" id="UP001392437"/>
    </source>
</evidence>
<organism evidence="2 3">
    <name type="scientific">Apiospora kogelbergensis</name>
    <dbReference type="NCBI Taxonomy" id="1337665"/>
    <lineage>
        <taxon>Eukaryota</taxon>
        <taxon>Fungi</taxon>
        <taxon>Dikarya</taxon>
        <taxon>Ascomycota</taxon>
        <taxon>Pezizomycotina</taxon>
        <taxon>Sordariomycetes</taxon>
        <taxon>Xylariomycetidae</taxon>
        <taxon>Amphisphaeriales</taxon>
        <taxon>Apiosporaceae</taxon>
        <taxon>Apiospora</taxon>
    </lineage>
</organism>